<dbReference type="Proteomes" id="UP000295680">
    <property type="component" value="Unassembled WGS sequence"/>
</dbReference>
<evidence type="ECO:0000256" key="2">
    <source>
        <dbReference type="ARBA" id="ARBA00022679"/>
    </source>
</evidence>
<dbReference type="PANTHER" id="PTHR43712:SF2">
    <property type="entry name" value="O-METHYLTRANSFERASE CICE"/>
    <property type="match status" value="1"/>
</dbReference>
<keyword evidence="2 8" id="KW-0808">Transferase</keyword>
<dbReference type="PROSITE" id="PS51683">
    <property type="entry name" value="SAM_OMT_II"/>
    <property type="match status" value="1"/>
</dbReference>
<dbReference type="PIRSF" id="PIRSF005739">
    <property type="entry name" value="O-mtase"/>
    <property type="match status" value="1"/>
</dbReference>
<dbReference type="InterPro" id="IPR036388">
    <property type="entry name" value="WH-like_DNA-bd_sf"/>
</dbReference>
<evidence type="ECO:0000313" key="9">
    <source>
        <dbReference type="Proteomes" id="UP000295680"/>
    </source>
</evidence>
<feature type="region of interest" description="Disordered" evidence="5">
    <location>
        <begin position="122"/>
        <end position="146"/>
    </location>
</feature>
<evidence type="ECO:0000259" key="7">
    <source>
        <dbReference type="Pfam" id="PF08100"/>
    </source>
</evidence>
<dbReference type="GO" id="GO:0046983">
    <property type="term" value="F:protein dimerization activity"/>
    <property type="evidence" value="ECO:0007669"/>
    <property type="project" value="InterPro"/>
</dbReference>
<dbReference type="AlphaFoldDB" id="A0A4R2JPG0"/>
<gene>
    <name evidence="8" type="ORF">EV192_102180</name>
</gene>
<keyword evidence="1 8" id="KW-0489">Methyltransferase</keyword>
<protein>
    <submittedName>
        <fullName evidence="8">O-methyltransferase</fullName>
    </submittedName>
</protein>
<dbReference type="Pfam" id="PF08100">
    <property type="entry name" value="Dimerisation"/>
    <property type="match status" value="1"/>
</dbReference>
<feature type="active site" description="Proton acceptor" evidence="4">
    <location>
        <position position="258"/>
    </location>
</feature>
<evidence type="ECO:0000256" key="3">
    <source>
        <dbReference type="ARBA" id="ARBA00022691"/>
    </source>
</evidence>
<dbReference type="Gene3D" id="1.10.287.1350">
    <property type="match status" value="1"/>
</dbReference>
<reference evidence="8 9" key="1">
    <citation type="submission" date="2019-03" db="EMBL/GenBank/DDBJ databases">
        <title>Genomic Encyclopedia of Type Strains, Phase IV (KMG-IV): sequencing the most valuable type-strain genomes for metagenomic binning, comparative biology and taxonomic classification.</title>
        <authorList>
            <person name="Goeker M."/>
        </authorList>
    </citation>
    <scope>NUCLEOTIDE SEQUENCE [LARGE SCALE GENOMIC DNA]</scope>
    <source>
        <strain evidence="8 9">DSM 45934</strain>
    </source>
</reference>
<keyword evidence="3" id="KW-0949">S-adenosyl-L-methionine</keyword>
<dbReference type="InterPro" id="IPR012967">
    <property type="entry name" value="COMT_dimerisation"/>
</dbReference>
<dbReference type="PANTHER" id="PTHR43712">
    <property type="entry name" value="PUTATIVE (AFU_ORTHOLOGUE AFUA_4G14580)-RELATED"/>
    <property type="match status" value="1"/>
</dbReference>
<dbReference type="SUPFAM" id="SSF46785">
    <property type="entry name" value="Winged helix' DNA-binding domain"/>
    <property type="match status" value="1"/>
</dbReference>
<dbReference type="InterPro" id="IPR036390">
    <property type="entry name" value="WH_DNA-bd_sf"/>
</dbReference>
<dbReference type="Gene3D" id="3.40.50.150">
    <property type="entry name" value="Vaccinia Virus protein VP39"/>
    <property type="match status" value="1"/>
</dbReference>
<dbReference type="RefSeq" id="WP_165960314.1">
    <property type="nucleotide sequence ID" value="NZ_SLWS01000002.1"/>
</dbReference>
<dbReference type="InterPro" id="IPR001077">
    <property type="entry name" value="COMT_C"/>
</dbReference>
<dbReference type="GO" id="GO:0032259">
    <property type="term" value="P:methylation"/>
    <property type="evidence" value="ECO:0007669"/>
    <property type="project" value="UniProtKB-KW"/>
</dbReference>
<evidence type="ECO:0000256" key="5">
    <source>
        <dbReference type="SAM" id="MobiDB-lite"/>
    </source>
</evidence>
<dbReference type="GO" id="GO:0008171">
    <property type="term" value="F:O-methyltransferase activity"/>
    <property type="evidence" value="ECO:0007669"/>
    <property type="project" value="InterPro"/>
</dbReference>
<dbReference type="Gene3D" id="1.10.10.10">
    <property type="entry name" value="Winged helix-like DNA-binding domain superfamily/Winged helix DNA-binding domain"/>
    <property type="match status" value="1"/>
</dbReference>
<dbReference type="Pfam" id="PF00891">
    <property type="entry name" value="Methyltransf_2"/>
    <property type="match status" value="1"/>
</dbReference>
<dbReference type="CDD" id="cd02440">
    <property type="entry name" value="AdoMet_MTases"/>
    <property type="match status" value="1"/>
</dbReference>
<comment type="caution">
    <text evidence="8">The sequence shown here is derived from an EMBL/GenBank/DDBJ whole genome shotgun (WGS) entry which is preliminary data.</text>
</comment>
<organism evidence="8 9">
    <name type="scientific">Actinocrispum wychmicini</name>
    <dbReference type="NCBI Taxonomy" id="1213861"/>
    <lineage>
        <taxon>Bacteria</taxon>
        <taxon>Bacillati</taxon>
        <taxon>Actinomycetota</taxon>
        <taxon>Actinomycetes</taxon>
        <taxon>Pseudonocardiales</taxon>
        <taxon>Pseudonocardiaceae</taxon>
        <taxon>Actinocrispum</taxon>
    </lineage>
</organism>
<feature type="compositionally biased region" description="Low complexity" evidence="5">
    <location>
        <begin position="129"/>
        <end position="140"/>
    </location>
</feature>
<feature type="domain" description="O-methyltransferase dimerisation" evidence="7">
    <location>
        <begin position="18"/>
        <end position="91"/>
    </location>
</feature>
<dbReference type="SUPFAM" id="SSF53335">
    <property type="entry name" value="S-adenosyl-L-methionine-dependent methyltransferases"/>
    <property type="match status" value="1"/>
</dbReference>
<evidence type="ECO:0000313" key="8">
    <source>
        <dbReference type="EMBL" id="TCO62043.1"/>
    </source>
</evidence>
<proteinExistence type="predicted"/>
<dbReference type="InterPro" id="IPR029063">
    <property type="entry name" value="SAM-dependent_MTases_sf"/>
</dbReference>
<name>A0A4R2JPG0_9PSEU</name>
<evidence type="ECO:0000256" key="4">
    <source>
        <dbReference type="PIRSR" id="PIRSR005739-1"/>
    </source>
</evidence>
<dbReference type="InterPro" id="IPR016461">
    <property type="entry name" value="COMT-like"/>
</dbReference>
<keyword evidence="9" id="KW-1185">Reference proteome</keyword>
<evidence type="ECO:0000259" key="6">
    <source>
        <dbReference type="Pfam" id="PF00891"/>
    </source>
</evidence>
<feature type="domain" description="O-methyltransferase C-terminal" evidence="6">
    <location>
        <begin position="151"/>
        <end position="332"/>
    </location>
</feature>
<accession>A0A4R2JPG0</accession>
<evidence type="ECO:0000256" key="1">
    <source>
        <dbReference type="ARBA" id="ARBA00022603"/>
    </source>
</evidence>
<sequence length="356" mass="37632">MPPAGPPTGDAPAARLFELITAHSVSAALHAVAQLRLADAFDGETSYTDLAEKTGSVPDVLLRLLRFLVAQGVVAESAPGRFALTDMGAYLRTDRVESLFAVALLHAGPHHQRRWAALADKVRPATGEQSAPQPAPAASPGAGGGNPFNMPPEIAAVFQQAMTFFTRSTAQAIVDGYDFAGVRAVFDVGGGHGTLLATLVEALPDISGVVFDLPEVAERAAQQFAAQGVGERLTAVGGDFFQHVPAGGDLYLLKNVLHDWDDEQATQILARCRQAMTPGHRLLIAESVMPDTLSGSLASRLAAMGDLNMLLNGGRERTLPEYSKLLSEAGFRQTRLVPIVPAWIGVESQLIEAMAI</sequence>
<dbReference type="EMBL" id="SLWS01000002">
    <property type="protein sequence ID" value="TCO62043.1"/>
    <property type="molecule type" value="Genomic_DNA"/>
</dbReference>